<dbReference type="InterPro" id="IPR039793">
    <property type="entry name" value="UROS/Hem4"/>
</dbReference>
<dbReference type="Pfam" id="PF02602">
    <property type="entry name" value="HEM4"/>
    <property type="match status" value="1"/>
</dbReference>
<evidence type="ECO:0000256" key="5">
    <source>
        <dbReference type="ARBA" id="ARBA00023244"/>
    </source>
</evidence>
<organism evidence="11 12">
    <name type="scientific">Stenotrophomonas rhizophila</name>
    <dbReference type="NCBI Taxonomy" id="216778"/>
    <lineage>
        <taxon>Bacteria</taxon>
        <taxon>Pseudomonadati</taxon>
        <taxon>Pseudomonadota</taxon>
        <taxon>Gammaproteobacteria</taxon>
        <taxon>Lysobacterales</taxon>
        <taxon>Lysobacteraceae</taxon>
        <taxon>Stenotrophomonas</taxon>
    </lineage>
</organism>
<evidence type="ECO:0000256" key="4">
    <source>
        <dbReference type="ARBA" id="ARBA00023239"/>
    </source>
</evidence>
<comment type="pathway">
    <text evidence="1 9">Porphyrin-containing compound metabolism; protoporphyrin-IX biosynthesis; coproporphyrinogen-III from 5-aminolevulinate: step 3/4.</text>
</comment>
<dbReference type="InterPro" id="IPR036108">
    <property type="entry name" value="4pyrrol_syn_uPrphyn_synt_sf"/>
</dbReference>
<dbReference type="Gene3D" id="3.40.50.10090">
    <property type="match status" value="2"/>
</dbReference>
<protein>
    <recommendedName>
        <fullName evidence="7 9">Uroporphyrinogen-III synthase</fullName>
        <ecNumber evidence="3 9">4.2.1.75</ecNumber>
    </recommendedName>
</protein>
<evidence type="ECO:0000256" key="8">
    <source>
        <dbReference type="ARBA" id="ARBA00048617"/>
    </source>
</evidence>
<dbReference type="Proteomes" id="UP000274786">
    <property type="component" value="Unassembled WGS sequence"/>
</dbReference>
<dbReference type="GO" id="GO:0006782">
    <property type="term" value="P:protoporphyrinogen IX biosynthetic process"/>
    <property type="evidence" value="ECO:0007669"/>
    <property type="project" value="UniProtKB-UniRule"/>
</dbReference>
<evidence type="ECO:0000313" key="11">
    <source>
        <dbReference type="EMBL" id="RLK47324.1"/>
    </source>
</evidence>
<accession>A0A498BTK8</accession>
<keyword evidence="4 9" id="KW-0456">Lyase</keyword>
<evidence type="ECO:0000256" key="7">
    <source>
        <dbReference type="ARBA" id="ARBA00040167"/>
    </source>
</evidence>
<proteinExistence type="inferred from homology"/>
<evidence type="ECO:0000256" key="3">
    <source>
        <dbReference type="ARBA" id="ARBA00013109"/>
    </source>
</evidence>
<comment type="similarity">
    <text evidence="2 9">Belongs to the uroporphyrinogen-III synthase family.</text>
</comment>
<comment type="catalytic activity">
    <reaction evidence="8 9">
        <text>hydroxymethylbilane = uroporphyrinogen III + H2O</text>
        <dbReference type="Rhea" id="RHEA:18965"/>
        <dbReference type="ChEBI" id="CHEBI:15377"/>
        <dbReference type="ChEBI" id="CHEBI:57308"/>
        <dbReference type="ChEBI" id="CHEBI:57845"/>
        <dbReference type="EC" id="4.2.1.75"/>
    </reaction>
</comment>
<dbReference type="EC" id="4.2.1.75" evidence="3 9"/>
<dbReference type="SUPFAM" id="SSF69618">
    <property type="entry name" value="HemD-like"/>
    <property type="match status" value="1"/>
</dbReference>
<dbReference type="EMBL" id="RCDC01000009">
    <property type="protein sequence ID" value="RLK47324.1"/>
    <property type="molecule type" value="Genomic_DNA"/>
</dbReference>
<evidence type="ECO:0000256" key="9">
    <source>
        <dbReference type="RuleBase" id="RU366031"/>
    </source>
</evidence>
<comment type="function">
    <text evidence="6 9">Catalyzes cyclization of the linear tetrapyrrole, hydroxymethylbilane, to the macrocyclic uroporphyrinogen III.</text>
</comment>
<dbReference type="UniPathway" id="UPA00251">
    <property type="reaction ID" value="UER00320"/>
</dbReference>
<evidence type="ECO:0000256" key="1">
    <source>
        <dbReference type="ARBA" id="ARBA00004772"/>
    </source>
</evidence>
<dbReference type="CDD" id="cd06578">
    <property type="entry name" value="HemD"/>
    <property type="match status" value="1"/>
</dbReference>
<evidence type="ECO:0000256" key="6">
    <source>
        <dbReference type="ARBA" id="ARBA00037589"/>
    </source>
</evidence>
<evidence type="ECO:0000313" key="12">
    <source>
        <dbReference type="Proteomes" id="UP000274786"/>
    </source>
</evidence>
<dbReference type="GO" id="GO:0006780">
    <property type="term" value="P:uroporphyrinogen III biosynthetic process"/>
    <property type="evidence" value="ECO:0007669"/>
    <property type="project" value="UniProtKB-UniRule"/>
</dbReference>
<keyword evidence="5 9" id="KW-0627">Porphyrin biosynthesis</keyword>
<comment type="caution">
    <text evidence="11">The sequence shown here is derived from an EMBL/GenBank/DDBJ whole genome shotgun (WGS) entry which is preliminary data.</text>
</comment>
<sequence length="261" mass="26819">MPAMNTETKVAPWTLISLRPRGQHAPLRRAANAAGARLIALSPWALQAQRDAATHADLTAALAAERVVFSSPAAVQAAARLVDLAAPHPGQWLAVGAGTAAALHRQGAQDIAAPARMDSEGLLALPALADLHGLRAGLVTAPGGRGVIAQTLEQRGAQLLRANVYARQRLPLAPRALQRLRRAAMPWVLALSSGEALALLLVQLPHDLQAPLRAATVVAASERLAAQARAAGFGQVRVAAGPLPAQLVAAAHAALIAPASS</sequence>
<evidence type="ECO:0000256" key="2">
    <source>
        <dbReference type="ARBA" id="ARBA00008133"/>
    </source>
</evidence>
<dbReference type="InterPro" id="IPR003754">
    <property type="entry name" value="4pyrrol_synth_uPrphyn_synth"/>
</dbReference>
<dbReference type="GO" id="GO:0004852">
    <property type="term" value="F:uroporphyrinogen-III synthase activity"/>
    <property type="evidence" value="ECO:0007669"/>
    <property type="project" value="UniProtKB-UniRule"/>
</dbReference>
<dbReference type="PANTHER" id="PTHR38042:SF1">
    <property type="entry name" value="UROPORPHYRINOGEN-III SYNTHASE, CHLOROPLASTIC"/>
    <property type="match status" value="1"/>
</dbReference>
<dbReference type="PANTHER" id="PTHR38042">
    <property type="entry name" value="UROPORPHYRINOGEN-III SYNTHASE, CHLOROPLASTIC"/>
    <property type="match status" value="1"/>
</dbReference>
<gene>
    <name evidence="11" type="ORF">BCL79_3944</name>
</gene>
<feature type="domain" description="Tetrapyrrole biosynthesis uroporphyrinogen III synthase" evidence="10">
    <location>
        <begin position="28"/>
        <end position="248"/>
    </location>
</feature>
<evidence type="ECO:0000259" key="10">
    <source>
        <dbReference type="Pfam" id="PF02602"/>
    </source>
</evidence>
<reference evidence="11 12" key="1">
    <citation type="submission" date="2018-10" db="EMBL/GenBank/DDBJ databases">
        <title>Comparative analysis of microorganisms from saline springs in Andes Mountain Range, Colombia.</title>
        <authorList>
            <person name="Rubin E."/>
        </authorList>
    </citation>
    <scope>NUCLEOTIDE SEQUENCE [LARGE SCALE GENOMIC DNA]</scope>
    <source>
        <strain evidence="11 12">USBA GBX 843</strain>
    </source>
</reference>
<name>A0A498BTK8_9GAMM</name>
<dbReference type="AlphaFoldDB" id="A0A498BTK8"/>